<dbReference type="InterPro" id="IPR017226">
    <property type="entry name" value="BHMT-like"/>
</dbReference>
<dbReference type="SUPFAM" id="SSF82282">
    <property type="entry name" value="Homocysteine S-methyltransferase"/>
    <property type="match status" value="1"/>
</dbReference>
<feature type="domain" description="Hcy-binding" evidence="5">
    <location>
        <begin position="1"/>
        <end position="298"/>
    </location>
</feature>
<evidence type="ECO:0000256" key="1">
    <source>
        <dbReference type="ARBA" id="ARBA00022603"/>
    </source>
</evidence>
<dbReference type="PIRSF" id="PIRSF037505">
    <property type="entry name" value="Betaine_HMT"/>
    <property type="match status" value="1"/>
</dbReference>
<dbReference type="GO" id="GO:0008270">
    <property type="term" value="F:zinc ion binding"/>
    <property type="evidence" value="ECO:0007669"/>
    <property type="project" value="InterPro"/>
</dbReference>
<evidence type="ECO:0000259" key="5">
    <source>
        <dbReference type="PROSITE" id="PS50970"/>
    </source>
</evidence>
<dbReference type="OrthoDB" id="9803687at2"/>
<dbReference type="GO" id="GO:0009086">
    <property type="term" value="P:methionine biosynthetic process"/>
    <property type="evidence" value="ECO:0007669"/>
    <property type="project" value="InterPro"/>
</dbReference>
<dbReference type="GO" id="GO:0032259">
    <property type="term" value="P:methylation"/>
    <property type="evidence" value="ECO:0007669"/>
    <property type="project" value="UniProtKB-KW"/>
</dbReference>
<feature type="binding site" evidence="3 4">
    <location>
        <position position="283"/>
    </location>
    <ligand>
        <name>Zn(2+)</name>
        <dbReference type="ChEBI" id="CHEBI:29105"/>
    </ligand>
</feature>
<keyword evidence="2 4" id="KW-0808">Transferase</keyword>
<keyword evidence="3 4" id="KW-0479">Metal-binding</keyword>
<evidence type="ECO:0000256" key="2">
    <source>
        <dbReference type="ARBA" id="ARBA00022679"/>
    </source>
</evidence>
<dbReference type="PANTHER" id="PTHR11103:SF18">
    <property type="entry name" value="SLR1189 PROTEIN"/>
    <property type="match status" value="1"/>
</dbReference>
<dbReference type="Gene3D" id="3.20.20.330">
    <property type="entry name" value="Homocysteine-binding-like domain"/>
    <property type="match status" value="1"/>
</dbReference>
<accession>A0A239G421</accession>
<dbReference type="GO" id="GO:0008168">
    <property type="term" value="F:methyltransferase activity"/>
    <property type="evidence" value="ECO:0007669"/>
    <property type="project" value="UniProtKB-UniRule"/>
</dbReference>
<feature type="binding site" evidence="3 4">
    <location>
        <position position="210"/>
    </location>
    <ligand>
        <name>Zn(2+)</name>
        <dbReference type="ChEBI" id="CHEBI:29105"/>
    </ligand>
</feature>
<dbReference type="Pfam" id="PF02574">
    <property type="entry name" value="S-methyl_trans"/>
    <property type="match status" value="1"/>
</dbReference>
<dbReference type="RefSeq" id="WP_089278367.1">
    <property type="nucleotide sequence ID" value="NZ_FZON01000024.1"/>
</dbReference>
<reference evidence="6 7" key="1">
    <citation type="submission" date="2017-06" db="EMBL/GenBank/DDBJ databases">
        <authorList>
            <person name="Kim H.J."/>
            <person name="Triplett B.A."/>
        </authorList>
    </citation>
    <scope>NUCLEOTIDE SEQUENCE [LARGE SCALE GENOMIC DNA]</scope>
    <source>
        <strain evidence="6 7">DSM 11445</strain>
    </source>
</reference>
<evidence type="ECO:0000256" key="3">
    <source>
        <dbReference type="PIRSR" id="PIRSR037505-2"/>
    </source>
</evidence>
<dbReference type="AlphaFoldDB" id="A0A239G421"/>
<dbReference type="Proteomes" id="UP000198440">
    <property type="component" value="Unassembled WGS sequence"/>
</dbReference>
<evidence type="ECO:0000256" key="4">
    <source>
        <dbReference type="PROSITE-ProRule" id="PRU00333"/>
    </source>
</evidence>
<dbReference type="PANTHER" id="PTHR11103">
    <property type="entry name" value="SLR1189 PROTEIN"/>
    <property type="match status" value="1"/>
</dbReference>
<evidence type="ECO:0000313" key="7">
    <source>
        <dbReference type="Proteomes" id="UP000198440"/>
    </source>
</evidence>
<feature type="binding site" evidence="3 4">
    <location>
        <position position="284"/>
    </location>
    <ligand>
        <name>Zn(2+)</name>
        <dbReference type="ChEBI" id="CHEBI:29105"/>
    </ligand>
</feature>
<dbReference type="InterPro" id="IPR003726">
    <property type="entry name" value="HCY_dom"/>
</dbReference>
<keyword evidence="3 4" id="KW-0862">Zinc</keyword>
<proteinExistence type="predicted"/>
<sequence>MTKITLLDGGMGQELIRRTGQPASPLWSTQVMIDHPGLVGEVHRDYADAGATLATTNTYAIHRDRLRGGASNHYAADGATIPDMQDQFEALHQAALAEAETVRDRCRVAGSIGPLGASYRADLHPDVETAIPLYTEVATLLANRADLLLFETIVSLDAARACLSAGRKTDKPVWLAFTVDDEDGTRLRSGEPLAEAARIASEADAVLANCSAPEAMPAALEALSQAGVPFGAYANAFTLITKAFLEGGSTAESLQARRDMGPEVYGRHAMTWVDAGATIVGGCCETSPAHIAEIARRLRAAGHVIT</sequence>
<dbReference type="EMBL" id="FZON01000024">
    <property type="protein sequence ID" value="SNS64096.1"/>
    <property type="molecule type" value="Genomic_DNA"/>
</dbReference>
<gene>
    <name evidence="6" type="ORF">SAMN04488078_102425</name>
</gene>
<organism evidence="6 7">
    <name type="scientific">Antarctobacter heliothermus</name>
    <dbReference type="NCBI Taxonomy" id="74033"/>
    <lineage>
        <taxon>Bacteria</taxon>
        <taxon>Pseudomonadati</taxon>
        <taxon>Pseudomonadota</taxon>
        <taxon>Alphaproteobacteria</taxon>
        <taxon>Rhodobacterales</taxon>
        <taxon>Roseobacteraceae</taxon>
        <taxon>Antarctobacter</taxon>
    </lineage>
</organism>
<dbReference type="PROSITE" id="PS50970">
    <property type="entry name" value="HCY"/>
    <property type="match status" value="1"/>
</dbReference>
<evidence type="ECO:0000313" key="6">
    <source>
        <dbReference type="EMBL" id="SNS64096.1"/>
    </source>
</evidence>
<name>A0A239G421_9RHOB</name>
<keyword evidence="1 4" id="KW-0489">Methyltransferase</keyword>
<dbReference type="InterPro" id="IPR036589">
    <property type="entry name" value="HCY_dom_sf"/>
</dbReference>
<protein>
    <submittedName>
        <fullName evidence="6">Homocysteine S-methyltransferase</fullName>
    </submittedName>
</protein>
<comment type="cofactor">
    <cofactor evidence="3">
        <name>Zn(2+)</name>
        <dbReference type="ChEBI" id="CHEBI:29105"/>
    </cofactor>
    <text evidence="3">Binds 1 zinc ion per subunit.</text>
</comment>